<protein>
    <submittedName>
        <fullName evidence="2">Uncharacterized protein</fullName>
    </submittedName>
</protein>
<name>A0ABV4N7X1_9VIBR</name>
<keyword evidence="1" id="KW-0732">Signal</keyword>
<evidence type="ECO:0000313" key="2">
    <source>
        <dbReference type="EMBL" id="MFA0567481.1"/>
    </source>
</evidence>
<feature type="chain" id="PRO_5046750931" evidence="1">
    <location>
        <begin position="21"/>
        <end position="78"/>
    </location>
</feature>
<evidence type="ECO:0000256" key="1">
    <source>
        <dbReference type="SAM" id="SignalP"/>
    </source>
</evidence>
<comment type="caution">
    <text evidence="2">The sequence shown here is derived from an EMBL/GenBank/DDBJ whole genome shotgun (WGS) entry which is preliminary data.</text>
</comment>
<reference evidence="2 3" key="1">
    <citation type="journal article" date="2024" name="ISME J.">
        <title>Tailless and filamentous prophages are predominant in marine Vibrio.</title>
        <authorList>
            <person name="Steensen K."/>
            <person name="Seneca J."/>
            <person name="Bartlau N."/>
            <person name="Yu X.A."/>
            <person name="Hussain F.A."/>
            <person name="Polz M.F."/>
        </authorList>
    </citation>
    <scope>NUCLEOTIDE SEQUENCE [LARGE SCALE GENOMIC DNA]</scope>
    <source>
        <strain evidence="2 3">10N.222.51.A1</strain>
    </source>
</reference>
<accession>A0ABV4N7X1</accession>
<organism evidence="2 3">
    <name type="scientific">Vibrio gallaecicus</name>
    <dbReference type="NCBI Taxonomy" id="552386"/>
    <lineage>
        <taxon>Bacteria</taxon>
        <taxon>Pseudomonadati</taxon>
        <taxon>Pseudomonadota</taxon>
        <taxon>Gammaproteobacteria</taxon>
        <taxon>Vibrionales</taxon>
        <taxon>Vibrionaceae</taxon>
        <taxon>Vibrio</taxon>
    </lineage>
</organism>
<gene>
    <name evidence="2" type="ORF">AB4566_04255</name>
</gene>
<feature type="signal peptide" evidence="1">
    <location>
        <begin position="1"/>
        <end position="20"/>
    </location>
</feature>
<dbReference type="Proteomes" id="UP001570417">
    <property type="component" value="Unassembled WGS sequence"/>
</dbReference>
<keyword evidence="3" id="KW-1185">Reference proteome</keyword>
<dbReference type="RefSeq" id="WP_137371877.1">
    <property type="nucleotide sequence ID" value="NZ_AP025491.1"/>
</dbReference>
<dbReference type="EMBL" id="JBFRUW010000006">
    <property type="protein sequence ID" value="MFA0567481.1"/>
    <property type="molecule type" value="Genomic_DNA"/>
</dbReference>
<sequence>MAIKLITTLFLLFFSFGSYSATLVFSEKVPRICWIKKVDVNDSRLEFYKNDKDGNAIYTINTDKAKAKSKKDDLISCN</sequence>
<proteinExistence type="predicted"/>
<evidence type="ECO:0000313" key="3">
    <source>
        <dbReference type="Proteomes" id="UP001570417"/>
    </source>
</evidence>